<dbReference type="InterPro" id="IPR004655">
    <property type="entry name" value="FabH"/>
</dbReference>
<evidence type="ECO:0000256" key="1">
    <source>
        <dbReference type="ARBA" id="ARBA00008642"/>
    </source>
</evidence>
<feature type="active site" evidence="10">
    <location>
        <position position="300"/>
    </location>
</feature>
<dbReference type="GO" id="GO:0006633">
    <property type="term" value="P:fatty acid biosynthetic process"/>
    <property type="evidence" value="ECO:0007669"/>
    <property type="project" value="UniProtKB-UniRule"/>
</dbReference>
<keyword evidence="8 10" id="KW-0511">Multifunctional enzyme</keyword>
<dbReference type="NCBIfam" id="TIGR00747">
    <property type="entry name" value="fabH"/>
    <property type="match status" value="1"/>
</dbReference>
<dbReference type="STRING" id="1891926.Fuma_00421"/>
<evidence type="ECO:0000256" key="9">
    <source>
        <dbReference type="ARBA" id="ARBA00023315"/>
    </source>
</evidence>
<gene>
    <name evidence="13" type="primary">fabH_1</name>
    <name evidence="10" type="synonym">fabH</name>
    <name evidence="13" type="ORF">Fuma_00421</name>
</gene>
<evidence type="ECO:0000256" key="6">
    <source>
        <dbReference type="ARBA" id="ARBA00023098"/>
    </source>
</evidence>
<dbReference type="AlphaFoldDB" id="A0A1P8W9U9"/>
<dbReference type="GO" id="GO:0044550">
    <property type="term" value="P:secondary metabolite biosynthetic process"/>
    <property type="evidence" value="ECO:0007669"/>
    <property type="project" value="TreeGrafter"/>
</dbReference>
<name>A0A1P8W9U9_9PLAN</name>
<feature type="active site" evidence="10">
    <location>
        <position position="160"/>
    </location>
</feature>
<protein>
    <recommendedName>
        <fullName evidence="10">Beta-ketoacyl-[acyl-carrier-protein] synthase III</fullName>
        <shortName evidence="10">Beta-ketoacyl-ACP synthase III</shortName>
        <shortName evidence="10">KAS III</shortName>
        <ecNumber evidence="10">2.3.1.180</ecNumber>
    </recommendedName>
    <alternativeName>
        <fullName evidence="10">3-oxoacyl-[acyl-carrier-protein] synthase 3</fullName>
    </alternativeName>
    <alternativeName>
        <fullName evidence="10">3-oxoacyl-[acyl-carrier-protein] synthase III</fullName>
    </alternativeName>
</protein>
<dbReference type="Gene3D" id="3.40.47.10">
    <property type="match status" value="1"/>
</dbReference>
<keyword evidence="4 10" id="KW-0808">Transferase</keyword>
<feature type="region of interest" description="ACP-binding" evidence="10">
    <location>
        <begin position="301"/>
        <end position="305"/>
    </location>
</feature>
<evidence type="ECO:0000259" key="12">
    <source>
        <dbReference type="Pfam" id="PF08545"/>
    </source>
</evidence>
<reference evidence="13 14" key="1">
    <citation type="journal article" date="2016" name="Front. Microbiol.">
        <title>Fuerstia marisgermanicae gen. nov., sp. nov., an Unusual Member of the Phylum Planctomycetes from the German Wadden Sea.</title>
        <authorList>
            <person name="Kohn T."/>
            <person name="Heuer A."/>
            <person name="Jogler M."/>
            <person name="Vollmers J."/>
            <person name="Boedeker C."/>
            <person name="Bunk B."/>
            <person name="Rast P."/>
            <person name="Borchert D."/>
            <person name="Glockner I."/>
            <person name="Freese H.M."/>
            <person name="Klenk H.P."/>
            <person name="Overmann J."/>
            <person name="Kaster A.K."/>
            <person name="Rohde M."/>
            <person name="Wiegand S."/>
            <person name="Jogler C."/>
        </authorList>
    </citation>
    <scope>NUCLEOTIDE SEQUENCE [LARGE SCALE GENOMIC DNA]</scope>
    <source>
        <strain evidence="13 14">NH11</strain>
    </source>
</reference>
<keyword evidence="2 10" id="KW-0963">Cytoplasm</keyword>
<keyword evidence="14" id="KW-1185">Reference proteome</keyword>
<comment type="similarity">
    <text evidence="1 10">Belongs to the thiolase-like superfamily. FabH family.</text>
</comment>
<dbReference type="NCBIfam" id="NF006829">
    <property type="entry name" value="PRK09352.1"/>
    <property type="match status" value="1"/>
</dbReference>
<evidence type="ECO:0000256" key="10">
    <source>
        <dbReference type="HAMAP-Rule" id="MF_01815"/>
    </source>
</evidence>
<dbReference type="PANTHER" id="PTHR34069">
    <property type="entry name" value="3-OXOACYL-[ACYL-CARRIER-PROTEIN] SYNTHASE 3"/>
    <property type="match status" value="1"/>
</dbReference>
<comment type="catalytic activity">
    <reaction evidence="10">
        <text>malonyl-[ACP] + acetyl-CoA + H(+) = 3-oxobutanoyl-[ACP] + CO2 + CoA</text>
        <dbReference type="Rhea" id="RHEA:12080"/>
        <dbReference type="Rhea" id="RHEA-COMP:9623"/>
        <dbReference type="Rhea" id="RHEA-COMP:9625"/>
        <dbReference type="ChEBI" id="CHEBI:15378"/>
        <dbReference type="ChEBI" id="CHEBI:16526"/>
        <dbReference type="ChEBI" id="CHEBI:57287"/>
        <dbReference type="ChEBI" id="CHEBI:57288"/>
        <dbReference type="ChEBI" id="CHEBI:78449"/>
        <dbReference type="ChEBI" id="CHEBI:78450"/>
        <dbReference type="EC" id="2.3.1.180"/>
    </reaction>
</comment>
<proteinExistence type="inferred from homology"/>
<comment type="function">
    <text evidence="10">Catalyzes the condensation reaction of fatty acid synthesis by the addition to an acyl acceptor of two carbons from malonyl-ACP. Catalyzes the first condensation reaction which initiates fatty acid synthesis and may therefore play a role in governing the total rate of fatty acid production. Possesses both acetoacetyl-ACP synthase and acetyl transacylase activities. Its substrate specificity determines the biosynthesis of branched-chain and/or straight-chain of fatty acids.</text>
</comment>
<dbReference type="GO" id="GO:0005737">
    <property type="term" value="C:cytoplasm"/>
    <property type="evidence" value="ECO:0007669"/>
    <property type="project" value="UniProtKB-SubCell"/>
</dbReference>
<feature type="domain" description="Beta-ketoacyl-[acyl-carrier-protein] synthase III N-terminal" evidence="12">
    <location>
        <begin position="155"/>
        <end position="232"/>
    </location>
</feature>
<accession>A0A1P8W9U9</accession>
<dbReference type="Pfam" id="PF08541">
    <property type="entry name" value="ACP_syn_III_C"/>
    <property type="match status" value="1"/>
</dbReference>
<comment type="subunit">
    <text evidence="10">Homodimer.</text>
</comment>
<dbReference type="Pfam" id="PF08545">
    <property type="entry name" value="ACP_syn_III"/>
    <property type="match status" value="1"/>
</dbReference>
<dbReference type="EC" id="2.3.1.180" evidence="10"/>
<keyword evidence="6 10" id="KW-0443">Lipid metabolism</keyword>
<dbReference type="Proteomes" id="UP000187735">
    <property type="component" value="Chromosome"/>
</dbReference>
<organism evidence="13 14">
    <name type="scientific">Fuerstiella marisgermanici</name>
    <dbReference type="NCBI Taxonomy" id="1891926"/>
    <lineage>
        <taxon>Bacteria</taxon>
        <taxon>Pseudomonadati</taxon>
        <taxon>Planctomycetota</taxon>
        <taxon>Planctomycetia</taxon>
        <taxon>Planctomycetales</taxon>
        <taxon>Planctomycetaceae</taxon>
        <taxon>Fuerstiella</taxon>
    </lineage>
</organism>
<dbReference type="InterPro" id="IPR016039">
    <property type="entry name" value="Thiolase-like"/>
</dbReference>
<dbReference type="EMBL" id="CP017641">
    <property type="protein sequence ID" value="APZ90837.1"/>
    <property type="molecule type" value="Genomic_DNA"/>
</dbReference>
<evidence type="ECO:0000256" key="8">
    <source>
        <dbReference type="ARBA" id="ARBA00023268"/>
    </source>
</evidence>
<dbReference type="InterPro" id="IPR013751">
    <property type="entry name" value="ACP_syn_III_N"/>
</dbReference>
<keyword evidence="7 10" id="KW-0275">Fatty acid biosynthesis</keyword>
<evidence type="ECO:0000256" key="2">
    <source>
        <dbReference type="ARBA" id="ARBA00022490"/>
    </source>
</evidence>
<dbReference type="GO" id="GO:0033818">
    <property type="term" value="F:beta-ketoacyl-acyl-carrier-protein synthase III activity"/>
    <property type="evidence" value="ECO:0007669"/>
    <property type="project" value="UniProtKB-UniRule"/>
</dbReference>
<sequence length="373" mass="39613">MPSHNSVAPETALDVAMEAAAITNSRVTNKKPSDGQRLLFRRSDRTNKLMHIGIRSIGSCVPDRIVDNSELETAYGFEPGWIERRTGIKQRRYAADDEGTSDLAVRAARKAIEKADVDPADIDLLLIGTFTPDYTCPSTACLVQQKLGLDAPAVDLQAACSGFMYALATGAQFVATGNSKLALVIGADINSRIVEPSDKGTAPLFGDGAGAVLLEAGSADQGLVCYQLGADGAGGGMLDRPVGGTSRPITAESVAAGQHFLKMDGRNVFKWAIQAVTDSIETVMRKADVCVDDVKLFVLHQANIRIIDHAMKVLNIPPEKVFNNLDRVGNTSAASIPLALDEAVEQGNINPGDLVLMCGFGAGLTWGTGLFRW</sequence>
<dbReference type="InterPro" id="IPR013747">
    <property type="entry name" value="ACP_syn_III_C"/>
</dbReference>
<feature type="active site" evidence="10">
    <location>
        <position position="330"/>
    </location>
</feature>
<evidence type="ECO:0000313" key="13">
    <source>
        <dbReference type="EMBL" id="APZ90837.1"/>
    </source>
</evidence>
<dbReference type="SUPFAM" id="SSF53901">
    <property type="entry name" value="Thiolase-like"/>
    <property type="match status" value="1"/>
</dbReference>
<evidence type="ECO:0000256" key="4">
    <source>
        <dbReference type="ARBA" id="ARBA00022679"/>
    </source>
</evidence>
<evidence type="ECO:0000256" key="5">
    <source>
        <dbReference type="ARBA" id="ARBA00022832"/>
    </source>
</evidence>
<dbReference type="RefSeq" id="WP_229360831.1">
    <property type="nucleotide sequence ID" value="NZ_CP017641.1"/>
</dbReference>
<comment type="domain">
    <text evidence="10">The last Arg residue of the ACP-binding site is essential for the weak association between ACP/AcpP and FabH.</text>
</comment>
<dbReference type="GO" id="GO:0004315">
    <property type="term" value="F:3-oxoacyl-[acyl-carrier-protein] synthase activity"/>
    <property type="evidence" value="ECO:0007669"/>
    <property type="project" value="InterPro"/>
</dbReference>
<dbReference type="UniPathway" id="UPA00094"/>
<evidence type="ECO:0000256" key="3">
    <source>
        <dbReference type="ARBA" id="ARBA00022516"/>
    </source>
</evidence>
<dbReference type="HAMAP" id="MF_01815">
    <property type="entry name" value="FabH"/>
    <property type="match status" value="1"/>
</dbReference>
<dbReference type="CDD" id="cd00830">
    <property type="entry name" value="KAS_III"/>
    <property type="match status" value="1"/>
</dbReference>
<keyword evidence="5 10" id="KW-0276">Fatty acid metabolism</keyword>
<evidence type="ECO:0000259" key="11">
    <source>
        <dbReference type="Pfam" id="PF08541"/>
    </source>
</evidence>
<keyword evidence="9 10" id="KW-0012">Acyltransferase</keyword>
<dbReference type="PANTHER" id="PTHR34069:SF2">
    <property type="entry name" value="BETA-KETOACYL-[ACYL-CARRIER-PROTEIN] SYNTHASE III"/>
    <property type="match status" value="1"/>
</dbReference>
<comment type="subcellular location">
    <subcellularLocation>
        <location evidence="10">Cytoplasm</location>
    </subcellularLocation>
</comment>
<evidence type="ECO:0000313" key="14">
    <source>
        <dbReference type="Proteomes" id="UP000187735"/>
    </source>
</evidence>
<comment type="pathway">
    <text evidence="10">Lipid metabolism; fatty acid biosynthesis.</text>
</comment>
<evidence type="ECO:0000256" key="7">
    <source>
        <dbReference type="ARBA" id="ARBA00023160"/>
    </source>
</evidence>
<dbReference type="KEGG" id="fmr:Fuma_00421"/>
<keyword evidence="3 10" id="KW-0444">Lipid biosynthesis</keyword>
<feature type="domain" description="Beta-ketoacyl-[acyl-carrier-protein] synthase III C-terminal" evidence="11">
    <location>
        <begin position="285"/>
        <end position="373"/>
    </location>
</feature>